<organism evidence="2">
    <name type="scientific">mine drainage metagenome</name>
    <dbReference type="NCBI Taxonomy" id="410659"/>
    <lineage>
        <taxon>unclassified sequences</taxon>
        <taxon>metagenomes</taxon>
        <taxon>ecological metagenomes</taxon>
    </lineage>
</organism>
<evidence type="ECO:0000313" key="2">
    <source>
        <dbReference type="EMBL" id="OIQ70794.1"/>
    </source>
</evidence>
<protein>
    <submittedName>
        <fullName evidence="2">Uncharacterized protein</fullName>
    </submittedName>
</protein>
<accession>A0A1J5PHV3</accession>
<dbReference type="AlphaFoldDB" id="A0A1J5PHV3"/>
<reference evidence="2" key="1">
    <citation type="submission" date="2016-10" db="EMBL/GenBank/DDBJ databases">
        <title>Sequence of Gallionella enrichment culture.</title>
        <authorList>
            <person name="Poehlein A."/>
            <person name="Muehling M."/>
            <person name="Daniel R."/>
        </authorList>
    </citation>
    <scope>NUCLEOTIDE SEQUENCE</scope>
</reference>
<gene>
    <name evidence="2" type="ORF">GALL_475890</name>
</gene>
<feature type="region of interest" description="Disordered" evidence="1">
    <location>
        <begin position="188"/>
        <end position="207"/>
    </location>
</feature>
<feature type="compositionally biased region" description="Basic and acidic residues" evidence="1">
    <location>
        <begin position="189"/>
        <end position="201"/>
    </location>
</feature>
<comment type="caution">
    <text evidence="2">The sequence shown here is derived from an EMBL/GenBank/DDBJ whole genome shotgun (WGS) entry which is preliminary data.</text>
</comment>
<proteinExistence type="predicted"/>
<dbReference type="EMBL" id="MLJW01004024">
    <property type="protein sequence ID" value="OIQ70794.1"/>
    <property type="molecule type" value="Genomic_DNA"/>
</dbReference>
<evidence type="ECO:0000256" key="1">
    <source>
        <dbReference type="SAM" id="MobiDB-lite"/>
    </source>
</evidence>
<sequence length="311" mass="34991">MDAVELRTVTDVYPGRADGHALIAVDAIAGGLAKRPQLARLLQRRTLFAAIVLVGDVERPLIGEGCLDARPRAHVDADLLPHEACEQIGGRRQYRDPDIGQHRCLEGHKLLHQRRRIIEVEHPGATGPPRDQQPDRMLQRNLGETLQLPRAARRLAHALAAVTFDHALDRIEQIRPYRLRTKISAPDAAADRIHQKQRDGGDDQQPGKIIHLLWPQLDEEEIEPTMREIDEDGLVRQAGSPIPAYERQQIIDAEHHAEDCPFDPAKPALNGLRIDLLAGFVEWAFDDGFVHGCRRSTMFTRDPQGAWRRGE</sequence>
<name>A0A1J5PHV3_9ZZZZ</name>